<evidence type="ECO:0000313" key="2">
    <source>
        <dbReference type="Proteomes" id="UP000186922"/>
    </source>
</evidence>
<gene>
    <name evidence="1" type="primary">RvY_06048</name>
    <name evidence="1" type="synonym">RvY_06048.1</name>
    <name evidence="1" type="ORF">RvY_06048-1</name>
</gene>
<dbReference type="AlphaFoldDB" id="A0A1D1UX83"/>
<protein>
    <submittedName>
        <fullName evidence="1">Uncharacterized protein</fullName>
    </submittedName>
</protein>
<comment type="caution">
    <text evidence="1">The sequence shown here is derived from an EMBL/GenBank/DDBJ whole genome shotgun (WGS) entry which is preliminary data.</text>
</comment>
<name>A0A1D1UX83_RAMVA</name>
<keyword evidence="2" id="KW-1185">Reference proteome</keyword>
<evidence type="ECO:0000313" key="1">
    <source>
        <dbReference type="EMBL" id="GAU94236.1"/>
    </source>
</evidence>
<accession>A0A1D1UX83</accession>
<sequence length="140" mass="15334">MNPTLKSRTAAYAREGIERPCKACTDPVFQAEQCAIKCTNADCDEPIPFDDRANQPCPPYGTKKSKRLKKAKAIVADTSKRLDVLEGIVPAAGGLTIPCKFLPKPELIKGRQASSFDQPDSLLNYAELYCLAALHHDTQL</sequence>
<reference evidence="1 2" key="1">
    <citation type="journal article" date="2016" name="Nat. Commun.">
        <title>Extremotolerant tardigrade genome and improved radiotolerance of human cultured cells by tardigrade-unique protein.</title>
        <authorList>
            <person name="Hashimoto T."/>
            <person name="Horikawa D.D."/>
            <person name="Saito Y."/>
            <person name="Kuwahara H."/>
            <person name="Kozuka-Hata H."/>
            <person name="Shin-I T."/>
            <person name="Minakuchi Y."/>
            <person name="Ohishi K."/>
            <person name="Motoyama A."/>
            <person name="Aizu T."/>
            <person name="Enomoto A."/>
            <person name="Kondo K."/>
            <person name="Tanaka S."/>
            <person name="Hara Y."/>
            <person name="Koshikawa S."/>
            <person name="Sagara H."/>
            <person name="Miura T."/>
            <person name="Yokobori S."/>
            <person name="Miyagawa K."/>
            <person name="Suzuki Y."/>
            <person name="Kubo T."/>
            <person name="Oyama M."/>
            <person name="Kohara Y."/>
            <person name="Fujiyama A."/>
            <person name="Arakawa K."/>
            <person name="Katayama T."/>
            <person name="Toyoda A."/>
            <person name="Kunieda T."/>
        </authorList>
    </citation>
    <scope>NUCLEOTIDE SEQUENCE [LARGE SCALE GENOMIC DNA]</scope>
    <source>
        <strain evidence="1 2">YOKOZUNA-1</strain>
    </source>
</reference>
<proteinExistence type="predicted"/>
<dbReference type="EMBL" id="BDGG01000002">
    <property type="protein sequence ID" value="GAU94236.1"/>
    <property type="molecule type" value="Genomic_DNA"/>
</dbReference>
<organism evidence="1 2">
    <name type="scientific">Ramazzottius varieornatus</name>
    <name type="common">Water bear</name>
    <name type="synonym">Tardigrade</name>
    <dbReference type="NCBI Taxonomy" id="947166"/>
    <lineage>
        <taxon>Eukaryota</taxon>
        <taxon>Metazoa</taxon>
        <taxon>Ecdysozoa</taxon>
        <taxon>Tardigrada</taxon>
        <taxon>Eutardigrada</taxon>
        <taxon>Parachela</taxon>
        <taxon>Hypsibioidea</taxon>
        <taxon>Ramazzottiidae</taxon>
        <taxon>Ramazzottius</taxon>
    </lineage>
</organism>
<dbReference type="Proteomes" id="UP000186922">
    <property type="component" value="Unassembled WGS sequence"/>
</dbReference>